<organism evidence="1">
    <name type="scientific">Arundo donax</name>
    <name type="common">Giant reed</name>
    <name type="synonym">Donax arundinaceus</name>
    <dbReference type="NCBI Taxonomy" id="35708"/>
    <lineage>
        <taxon>Eukaryota</taxon>
        <taxon>Viridiplantae</taxon>
        <taxon>Streptophyta</taxon>
        <taxon>Embryophyta</taxon>
        <taxon>Tracheophyta</taxon>
        <taxon>Spermatophyta</taxon>
        <taxon>Magnoliopsida</taxon>
        <taxon>Liliopsida</taxon>
        <taxon>Poales</taxon>
        <taxon>Poaceae</taxon>
        <taxon>PACMAD clade</taxon>
        <taxon>Arundinoideae</taxon>
        <taxon>Arundineae</taxon>
        <taxon>Arundo</taxon>
    </lineage>
</organism>
<reference evidence="1" key="2">
    <citation type="journal article" date="2015" name="Data Brief">
        <title>Shoot transcriptome of the giant reed, Arundo donax.</title>
        <authorList>
            <person name="Barrero R.A."/>
            <person name="Guerrero F.D."/>
            <person name="Moolhuijzen P."/>
            <person name="Goolsby J.A."/>
            <person name="Tidwell J."/>
            <person name="Bellgard S.E."/>
            <person name="Bellgard M.I."/>
        </authorList>
    </citation>
    <scope>NUCLEOTIDE SEQUENCE</scope>
    <source>
        <tissue evidence="1">Shoot tissue taken approximately 20 cm above the soil surface</tissue>
    </source>
</reference>
<dbReference type="EMBL" id="GBRH01277210">
    <property type="protein sequence ID" value="JAD20685.1"/>
    <property type="molecule type" value="Transcribed_RNA"/>
</dbReference>
<protein>
    <submittedName>
        <fullName evidence="1">Uncharacterized protein</fullName>
    </submittedName>
</protein>
<dbReference type="AlphaFoldDB" id="A0A0A8Y6K0"/>
<proteinExistence type="predicted"/>
<name>A0A0A8Y6K0_ARUDO</name>
<accession>A0A0A8Y6K0</accession>
<evidence type="ECO:0000313" key="1">
    <source>
        <dbReference type="EMBL" id="JAD20685.1"/>
    </source>
</evidence>
<reference evidence="1" key="1">
    <citation type="submission" date="2014-09" db="EMBL/GenBank/DDBJ databases">
        <authorList>
            <person name="Magalhaes I.L.F."/>
            <person name="Oliveira U."/>
            <person name="Santos F.R."/>
            <person name="Vidigal T.H.D.A."/>
            <person name="Brescovit A.D."/>
            <person name="Santos A.J."/>
        </authorList>
    </citation>
    <scope>NUCLEOTIDE SEQUENCE</scope>
    <source>
        <tissue evidence="1">Shoot tissue taken approximately 20 cm above the soil surface</tissue>
    </source>
</reference>
<sequence length="24" mass="2821">MSTYISKEDKRIRGRTKTQNACMC</sequence>